<evidence type="ECO:0000256" key="3">
    <source>
        <dbReference type="ARBA" id="ARBA00022452"/>
    </source>
</evidence>
<dbReference type="EMBL" id="RKQN01000003">
    <property type="protein sequence ID" value="RPE77216.1"/>
    <property type="molecule type" value="Genomic_DNA"/>
</dbReference>
<evidence type="ECO:0000256" key="5">
    <source>
        <dbReference type="ARBA" id="ARBA00022729"/>
    </source>
</evidence>
<organism evidence="16 17">
    <name type="scientific">Vulcaniibacterium tengchongense</name>
    <dbReference type="NCBI Taxonomy" id="1273429"/>
    <lineage>
        <taxon>Bacteria</taxon>
        <taxon>Pseudomonadati</taxon>
        <taxon>Pseudomonadota</taxon>
        <taxon>Gammaproteobacteria</taxon>
        <taxon>Lysobacterales</taxon>
        <taxon>Lysobacteraceae</taxon>
        <taxon>Vulcaniibacterium</taxon>
    </lineage>
</organism>
<keyword evidence="17" id="KW-1185">Reference proteome</keyword>
<dbReference type="OrthoDB" id="9805434at2"/>
<comment type="subcellular location">
    <subcellularLocation>
        <location evidence="1 9">Cell outer membrane</location>
        <topology evidence="1 9">Multi-pass membrane protein</topology>
    </subcellularLocation>
</comment>
<evidence type="ECO:0000256" key="10">
    <source>
        <dbReference type="PROSITE-ProRule" id="PRU10143"/>
    </source>
</evidence>
<evidence type="ECO:0000313" key="17">
    <source>
        <dbReference type="Proteomes" id="UP000269708"/>
    </source>
</evidence>
<feature type="short sequence motif" description="TonB box" evidence="10">
    <location>
        <begin position="51"/>
        <end position="57"/>
    </location>
</feature>
<accession>A0A3N4V2N5</accession>
<dbReference type="PROSITE" id="PS00430">
    <property type="entry name" value="TONB_DEPENDENT_REC_1"/>
    <property type="match status" value="1"/>
</dbReference>
<dbReference type="SUPFAM" id="SSF56935">
    <property type="entry name" value="Porins"/>
    <property type="match status" value="1"/>
</dbReference>
<evidence type="ECO:0000256" key="4">
    <source>
        <dbReference type="ARBA" id="ARBA00022692"/>
    </source>
</evidence>
<keyword evidence="8 9" id="KW-0998">Cell outer membrane</keyword>
<evidence type="ECO:0000256" key="8">
    <source>
        <dbReference type="ARBA" id="ARBA00023237"/>
    </source>
</evidence>
<keyword evidence="2 9" id="KW-0813">Transport</keyword>
<dbReference type="AlphaFoldDB" id="A0A3N4V2N5"/>
<keyword evidence="3 9" id="KW-1134">Transmembrane beta strand</keyword>
<feature type="chain" id="PRO_5018135829" evidence="13">
    <location>
        <begin position="28"/>
        <end position="807"/>
    </location>
</feature>
<dbReference type="PANTHER" id="PTHR47234">
    <property type="match status" value="1"/>
</dbReference>
<proteinExistence type="inferred from homology"/>
<dbReference type="RefSeq" id="WP_123770795.1">
    <property type="nucleotide sequence ID" value="NZ_RKQN01000003.1"/>
</dbReference>
<dbReference type="InterPro" id="IPR000531">
    <property type="entry name" value="Beta-barrel_TonB"/>
</dbReference>
<dbReference type="CDD" id="cd01347">
    <property type="entry name" value="ligand_gated_channel"/>
    <property type="match status" value="1"/>
</dbReference>
<feature type="region of interest" description="Disordered" evidence="12">
    <location>
        <begin position="439"/>
        <end position="461"/>
    </location>
</feature>
<keyword evidence="5 13" id="KW-0732">Signal</keyword>
<evidence type="ECO:0000313" key="16">
    <source>
        <dbReference type="EMBL" id="RPE77216.1"/>
    </source>
</evidence>
<dbReference type="InterPro" id="IPR039426">
    <property type="entry name" value="TonB-dep_rcpt-like"/>
</dbReference>
<dbReference type="InterPro" id="IPR010916">
    <property type="entry name" value="TonB_box_CS"/>
</dbReference>
<keyword evidence="6 10" id="KW-0798">TonB box</keyword>
<sequence length="807" mass="86815">MRHCRTRLFHAVCAALCAGLSVAPAAAQEPARPAAPPADAAQDTGATTLETVSVLGSRRVQRSSDTASMSPVDVLPMTDAAEEGAQFDLAQTLQYTVPSFTSTRQTGADGADLVDGAALRGLGSDQTLVLVNGKRHHTVALVNIYGARNRGNTGTDLNAFPLLAIDRVEVLRDGAAAQYGSDAIAGVMNIVLKRRKGCEAIAGYGEYGEGDGENWIASAYCGAQLATGGMLAITGEWLDRGRSDRSEPPGSPRIIGDSKVENRTVYLNGDSPLGEAAELYFTAGLQDRDASSAAFAREGLGSEDIPSRNSAAMYPDGFVPFIDGDVQDRYGIVGLRGDAGPWRWDVSHTYGYNELRYTINRTLNASLANLDLLNGGAGVSQASFDAGGFSFEQNTSNLDVSRYFDGVLHGFNLAFGLERREERYRIRAGEPGSYLDYDGPDGGNPGSQGFPGFQPSDATDRKRDSWAGYVDVEVDFNDRFMMGMAARYEDYSDFGQTLDGKLSFGFRATDAVMLRGSLSTGFRAPSLQQKYFSSTITDFISGEPVDVVIASNDSALARAVGLPNLTEETSQSATLGLTWTPSDAFSLTLDAYRIDIDDRIVLSGEFDTSDPTIGPILEQMGVGLARFFFNSVDTKTQGADLTATYGFEWAGAQWNAFLGANYSKTEVTRVHTPPALAGREDVLLSERDRLFVENGAPRSKAVLGLDYVRGPWQANVKGVYFGEQTLGTFSGTAAGVPNQHYASKASADVSLTYAFSEDTKFTVGGANVFDQYPTRQNPDETDNGHVFESVQFGLNGAAWYVRLWHRF</sequence>
<feature type="signal peptide" evidence="13">
    <location>
        <begin position="1"/>
        <end position="27"/>
    </location>
</feature>
<keyword evidence="4 9" id="KW-0812">Transmembrane</keyword>
<dbReference type="PROSITE" id="PS52016">
    <property type="entry name" value="TONB_DEPENDENT_REC_3"/>
    <property type="match status" value="1"/>
</dbReference>
<dbReference type="PANTHER" id="PTHR47234:SF3">
    <property type="entry name" value="SECRETIN_TONB SHORT N-TERMINAL DOMAIN-CONTAINING PROTEIN"/>
    <property type="match status" value="1"/>
</dbReference>
<comment type="caution">
    <text evidence="16">The sequence shown here is derived from an EMBL/GenBank/DDBJ whole genome shotgun (WGS) entry which is preliminary data.</text>
</comment>
<evidence type="ECO:0000256" key="9">
    <source>
        <dbReference type="PROSITE-ProRule" id="PRU01360"/>
    </source>
</evidence>
<comment type="similarity">
    <text evidence="9 11">Belongs to the TonB-dependent receptor family.</text>
</comment>
<dbReference type="InterPro" id="IPR037066">
    <property type="entry name" value="Plug_dom_sf"/>
</dbReference>
<keyword evidence="7 9" id="KW-0472">Membrane</keyword>
<dbReference type="InterPro" id="IPR012910">
    <property type="entry name" value="Plug_dom"/>
</dbReference>
<dbReference type="Gene3D" id="2.40.170.20">
    <property type="entry name" value="TonB-dependent receptor, beta-barrel domain"/>
    <property type="match status" value="1"/>
</dbReference>
<evidence type="ECO:0000256" key="1">
    <source>
        <dbReference type="ARBA" id="ARBA00004571"/>
    </source>
</evidence>
<keyword evidence="16" id="KW-0675">Receptor</keyword>
<reference evidence="16 17" key="1">
    <citation type="submission" date="2018-11" db="EMBL/GenBank/DDBJ databases">
        <title>Genomic Encyclopedia of Type Strains, Phase IV (KMG-IV): sequencing the most valuable type-strain genomes for metagenomic binning, comparative biology and taxonomic classification.</title>
        <authorList>
            <person name="Goeker M."/>
        </authorList>
    </citation>
    <scope>NUCLEOTIDE SEQUENCE [LARGE SCALE GENOMIC DNA]</scope>
    <source>
        <strain evidence="16 17">DSM 25623</strain>
    </source>
</reference>
<feature type="domain" description="TonB-dependent receptor plug" evidence="15">
    <location>
        <begin position="69"/>
        <end position="187"/>
    </location>
</feature>
<dbReference type="Proteomes" id="UP000269708">
    <property type="component" value="Unassembled WGS sequence"/>
</dbReference>
<evidence type="ECO:0000256" key="12">
    <source>
        <dbReference type="SAM" id="MobiDB-lite"/>
    </source>
</evidence>
<evidence type="ECO:0000259" key="14">
    <source>
        <dbReference type="Pfam" id="PF00593"/>
    </source>
</evidence>
<evidence type="ECO:0000256" key="2">
    <source>
        <dbReference type="ARBA" id="ARBA00022448"/>
    </source>
</evidence>
<dbReference type="InterPro" id="IPR036942">
    <property type="entry name" value="Beta-barrel_TonB_sf"/>
</dbReference>
<gene>
    <name evidence="16" type="ORF">EDC50_2481</name>
</gene>
<evidence type="ECO:0000256" key="6">
    <source>
        <dbReference type="ARBA" id="ARBA00023077"/>
    </source>
</evidence>
<evidence type="ECO:0000256" key="11">
    <source>
        <dbReference type="RuleBase" id="RU003357"/>
    </source>
</evidence>
<evidence type="ECO:0000256" key="13">
    <source>
        <dbReference type="SAM" id="SignalP"/>
    </source>
</evidence>
<protein>
    <submittedName>
        <fullName evidence="16">Iron complex outermembrane receptor protein</fullName>
    </submittedName>
</protein>
<dbReference type="Pfam" id="PF00593">
    <property type="entry name" value="TonB_dep_Rec_b-barrel"/>
    <property type="match status" value="1"/>
</dbReference>
<name>A0A3N4V2N5_9GAMM</name>
<evidence type="ECO:0000259" key="15">
    <source>
        <dbReference type="Pfam" id="PF07715"/>
    </source>
</evidence>
<dbReference type="Pfam" id="PF07715">
    <property type="entry name" value="Plug"/>
    <property type="match status" value="1"/>
</dbReference>
<feature type="domain" description="TonB-dependent receptor-like beta-barrel" evidence="14">
    <location>
        <begin position="322"/>
        <end position="768"/>
    </location>
</feature>
<dbReference type="Gene3D" id="2.170.130.10">
    <property type="entry name" value="TonB-dependent receptor, plug domain"/>
    <property type="match status" value="1"/>
</dbReference>
<dbReference type="GO" id="GO:0009279">
    <property type="term" value="C:cell outer membrane"/>
    <property type="evidence" value="ECO:0007669"/>
    <property type="project" value="UniProtKB-SubCell"/>
</dbReference>
<evidence type="ECO:0000256" key="7">
    <source>
        <dbReference type="ARBA" id="ARBA00023136"/>
    </source>
</evidence>